<dbReference type="Proteomes" id="UP000266841">
    <property type="component" value="Unassembled WGS sequence"/>
</dbReference>
<evidence type="ECO:0000313" key="2">
    <source>
        <dbReference type="Proteomes" id="UP000266841"/>
    </source>
</evidence>
<comment type="caution">
    <text evidence="1">The sequence shown here is derived from an EMBL/GenBank/DDBJ whole genome shotgun (WGS) entry which is preliminary data.</text>
</comment>
<dbReference type="AlphaFoldDB" id="K0SFL8"/>
<dbReference type="EMBL" id="AGNL01022539">
    <property type="protein sequence ID" value="EJK59681.1"/>
    <property type="molecule type" value="Genomic_DNA"/>
</dbReference>
<organism evidence="1 2">
    <name type="scientific">Thalassiosira oceanica</name>
    <name type="common">Marine diatom</name>
    <dbReference type="NCBI Taxonomy" id="159749"/>
    <lineage>
        <taxon>Eukaryota</taxon>
        <taxon>Sar</taxon>
        <taxon>Stramenopiles</taxon>
        <taxon>Ochrophyta</taxon>
        <taxon>Bacillariophyta</taxon>
        <taxon>Coscinodiscophyceae</taxon>
        <taxon>Thalassiosirophycidae</taxon>
        <taxon>Thalassiosirales</taxon>
        <taxon>Thalassiosiraceae</taxon>
        <taxon>Thalassiosira</taxon>
    </lineage>
</organism>
<proteinExistence type="predicted"/>
<keyword evidence="2" id="KW-1185">Reference proteome</keyword>
<protein>
    <submittedName>
        <fullName evidence="1">Uncharacterized protein</fullName>
    </submittedName>
</protein>
<gene>
    <name evidence="1" type="ORF">THAOC_20060</name>
</gene>
<name>K0SFL8_THAOC</name>
<evidence type="ECO:0000313" key="1">
    <source>
        <dbReference type="EMBL" id="EJK59681.1"/>
    </source>
</evidence>
<reference evidence="1 2" key="1">
    <citation type="journal article" date="2012" name="Genome Biol.">
        <title>Genome and low-iron response of an oceanic diatom adapted to chronic iron limitation.</title>
        <authorList>
            <person name="Lommer M."/>
            <person name="Specht M."/>
            <person name="Roy A.S."/>
            <person name="Kraemer L."/>
            <person name="Andreson R."/>
            <person name="Gutowska M.A."/>
            <person name="Wolf J."/>
            <person name="Bergner S.V."/>
            <person name="Schilhabel M.B."/>
            <person name="Klostermeier U.C."/>
            <person name="Beiko R.G."/>
            <person name="Rosenstiel P."/>
            <person name="Hippler M."/>
            <person name="Laroche J."/>
        </authorList>
    </citation>
    <scope>NUCLEOTIDE SEQUENCE [LARGE SCALE GENOMIC DNA]</scope>
    <source>
        <strain evidence="1 2">CCMP1005</strain>
    </source>
</reference>
<sequence length="467" mass="50078">MKFRCYRRSSNTSRQQWLVDIGRRSAAEGRCYGVMALRFQLKRADLPSSWVPSYPSSFSPRQEAGGEAIATILPAVFSMGPVIVRSPPPPQPSAWITIGSSTYLLTARPIHPPACLVARGAGSSFELAVGCQLKIQGASVHGLRTANDWAAGQQAAQQLCPTITIVSRPAKVQVQGLGQSKVSSQVQGLSPGSQVSLRCQLFTINTVEQVGPQVYGCGQGRLGRSPSLSRANSTGTEEEGAAYVKILVAFGAPAPSSFFWTGMLVGFLLGVSSAFIGSRLSSSSWIDSESEPILTGPGNLVSFFVWGKTIQQGSAKFNQFPVTNPGMGGWEKSLLRPMLRRNPNPLTPTHSTLCLQALKGTTLHRTTFLSVGSKREDLQSMLEIFLGRRSTAEDSICGRTASSRSLAELDATSGLLDPRGARTPLTTDQCNIAMHAAVPDREFIILTRPKRNPPPHVCSVNRLVGAV</sequence>
<accession>K0SFL8</accession>